<dbReference type="Gene3D" id="3.30.70.80">
    <property type="entry name" value="Peptidase S8 propeptide/proteinase inhibitor I9"/>
    <property type="match status" value="1"/>
</dbReference>
<dbReference type="InterPro" id="IPR046450">
    <property type="entry name" value="PA_dom_sf"/>
</dbReference>
<evidence type="ECO:0000259" key="14">
    <source>
        <dbReference type="Pfam" id="PF00082"/>
    </source>
</evidence>
<sequence length="783" mass="84826">MLLQKNSVFLLLALILFFLLQVLTGSAAFELKKSYIVYLGSHDHGEVATDADFDRVTQAHHDFLRSYLGSYEKAQEVMIYSYTRHINGFAAMLRDEEAAEIAKHPKVVSVFLNKGRKLHTTRTWEFMLMEKQSGVISPASVFSKARFGEHTIIGNLDTGVWPESPSFRDEGIGPIPSRWKGSCDGGSPDFHCNKKLIGARYFNKGYAAIAGPSVLKNGTLNTVRDYEGHGSHTLSTLGGNFVPGANVFGFGNGTAEGGSPKARVASYKVCWPQIDDGECFDADIMAAFDMAIHDGVDILSLSLGSDPADYFEDGLAIAAFHAFSKGITVVCSAGNSGPKKGSISNVAPWLFTVAASTLDREFDSVVELENGKNFTGASLATAMPQKKFYSLINSLDAKLANATDGDAILCKIGTIDPEKVKGKILVCSRGETARVEKSFVAMEAGAVGMILCNDETSGNEIIADPHFLPASQLTYEDGLQVFAYLNSSKNPMGYIAPPETKFHVKPAPFVAAFSSRGPNKITPEILKPDITAPGVNIIAAYSEAVSPTEMPYDKRRVPFITMSGTSMSCPHIAGIAGLLKTLHPEWSPSAIKSAIMTTARTRDNKGEPMLDGKDFKEATRYAYGSGHVRPNRAMDPGLVYDTTIEDNLNFLCALGYNQTQIMAFSGARHYECPDAMSILDFNYPTITVPMLYGSVNVTRRLTNVGSPGTYFARLHTPSGLSISVTPKVLKFESVGEEKSFKVAMEVTKPGPSIGDAVLTWSDGKHYVRTPITVGGIKGRDIRF</sequence>
<evidence type="ECO:0000259" key="15">
    <source>
        <dbReference type="Pfam" id="PF02225"/>
    </source>
</evidence>
<evidence type="ECO:0000313" key="18">
    <source>
        <dbReference type="EMBL" id="RYR76044.1"/>
    </source>
</evidence>
<evidence type="ECO:0000256" key="13">
    <source>
        <dbReference type="SAM" id="SignalP"/>
    </source>
</evidence>
<comment type="function">
    <text evidence="1">Required for arbuscular mycorrhiza (AM) development during AM symbiosis with AM fungi (e.g. Glomeromycota intraradices).</text>
</comment>
<dbReference type="Pfam" id="PF02225">
    <property type="entry name" value="PA"/>
    <property type="match status" value="1"/>
</dbReference>
<feature type="active site" description="Charge relay system" evidence="11 12">
    <location>
        <position position="566"/>
    </location>
</feature>
<dbReference type="GO" id="GO:0004252">
    <property type="term" value="F:serine-type endopeptidase activity"/>
    <property type="evidence" value="ECO:0007669"/>
    <property type="project" value="UniProtKB-UniRule"/>
</dbReference>
<dbReference type="FunFam" id="3.30.70.80:FF:000002">
    <property type="entry name" value="Subtilisin-like protease SBT5.3"/>
    <property type="match status" value="1"/>
</dbReference>
<dbReference type="EMBL" id="SDMP01000001">
    <property type="protein sequence ID" value="RYR76044.1"/>
    <property type="molecule type" value="Genomic_DNA"/>
</dbReference>
<dbReference type="SUPFAM" id="SSF52743">
    <property type="entry name" value="Subtilisin-like"/>
    <property type="match status" value="1"/>
</dbReference>
<dbReference type="Pfam" id="PF05922">
    <property type="entry name" value="Inhibitor_I9"/>
    <property type="match status" value="1"/>
</dbReference>
<dbReference type="FunFam" id="3.40.50.200:FF:000006">
    <property type="entry name" value="Subtilisin-like protease SBT1.5"/>
    <property type="match status" value="1"/>
</dbReference>
<feature type="signal peptide" evidence="13">
    <location>
        <begin position="1"/>
        <end position="28"/>
    </location>
</feature>
<evidence type="ECO:0000259" key="16">
    <source>
        <dbReference type="Pfam" id="PF05922"/>
    </source>
</evidence>
<keyword evidence="10" id="KW-0325">Glycoprotein</keyword>
<dbReference type="InterPro" id="IPR045051">
    <property type="entry name" value="SBT"/>
</dbReference>
<dbReference type="Gene3D" id="3.40.50.200">
    <property type="entry name" value="Peptidase S8/S53 domain"/>
    <property type="match status" value="1"/>
</dbReference>
<feature type="domain" description="Inhibitor I9" evidence="16">
    <location>
        <begin position="34"/>
        <end position="119"/>
    </location>
</feature>
<gene>
    <name evidence="18" type="ORF">Ahy_A01g000636</name>
</gene>
<dbReference type="Gramene" id="arahy.Tifrunner.gnm2.ann2.Ah01g390800.1">
    <property type="protein sequence ID" value="arahy.Tifrunner.gnm2.ann2.Ah01g390800.1-CDS"/>
    <property type="gene ID" value="arahy.Tifrunner.gnm2.ann2.Ah01g390800"/>
</dbReference>
<dbReference type="Proteomes" id="UP000289738">
    <property type="component" value="Chromosome A01"/>
</dbReference>
<feature type="domain" description="Subtilisin-like protease fibronectin type-III" evidence="17">
    <location>
        <begin position="680"/>
        <end position="773"/>
    </location>
</feature>
<evidence type="ECO:0000256" key="7">
    <source>
        <dbReference type="ARBA" id="ARBA00022729"/>
    </source>
</evidence>
<evidence type="ECO:0000256" key="8">
    <source>
        <dbReference type="ARBA" id="ARBA00022801"/>
    </source>
</evidence>
<evidence type="ECO:0000256" key="2">
    <source>
        <dbReference type="ARBA" id="ARBA00004271"/>
    </source>
</evidence>
<dbReference type="Pfam" id="PF00082">
    <property type="entry name" value="Peptidase_S8"/>
    <property type="match status" value="1"/>
</dbReference>
<evidence type="ECO:0000256" key="5">
    <source>
        <dbReference type="ARBA" id="ARBA00022525"/>
    </source>
</evidence>
<evidence type="ECO:0000256" key="1">
    <source>
        <dbReference type="ARBA" id="ARBA00002076"/>
    </source>
</evidence>
<proteinExistence type="inferred from homology"/>
<evidence type="ECO:0000256" key="12">
    <source>
        <dbReference type="PROSITE-ProRule" id="PRU01240"/>
    </source>
</evidence>
<accession>A0A445EKS4</accession>
<organism evidence="18 19">
    <name type="scientific">Arachis hypogaea</name>
    <name type="common">Peanut</name>
    <dbReference type="NCBI Taxonomy" id="3818"/>
    <lineage>
        <taxon>Eukaryota</taxon>
        <taxon>Viridiplantae</taxon>
        <taxon>Streptophyta</taxon>
        <taxon>Embryophyta</taxon>
        <taxon>Tracheophyta</taxon>
        <taxon>Spermatophyta</taxon>
        <taxon>Magnoliopsida</taxon>
        <taxon>eudicotyledons</taxon>
        <taxon>Gunneridae</taxon>
        <taxon>Pentapetalae</taxon>
        <taxon>rosids</taxon>
        <taxon>fabids</taxon>
        <taxon>Fabales</taxon>
        <taxon>Fabaceae</taxon>
        <taxon>Papilionoideae</taxon>
        <taxon>50 kb inversion clade</taxon>
        <taxon>dalbergioids sensu lato</taxon>
        <taxon>Dalbergieae</taxon>
        <taxon>Pterocarpus clade</taxon>
        <taxon>Arachis</taxon>
    </lineage>
</organism>
<dbReference type="FunFam" id="3.50.30.30:FF:000005">
    <property type="entry name" value="subtilisin-like protease SBT1.5"/>
    <property type="match status" value="1"/>
</dbReference>
<keyword evidence="6 12" id="KW-0645">Protease</keyword>
<dbReference type="OrthoDB" id="206201at2759"/>
<dbReference type="PROSITE" id="PS00138">
    <property type="entry name" value="SUBTILASE_SER"/>
    <property type="match status" value="1"/>
</dbReference>
<dbReference type="InterPro" id="IPR041469">
    <property type="entry name" value="Subtilisin-like_FN3"/>
</dbReference>
<dbReference type="InterPro" id="IPR036852">
    <property type="entry name" value="Peptidase_S8/S53_dom_sf"/>
</dbReference>
<feature type="domain" description="Peptidase S8/S53" evidence="14">
    <location>
        <begin position="149"/>
        <end position="605"/>
    </location>
</feature>
<name>A0A445EKS4_ARAHY</name>
<dbReference type="CDD" id="cd04852">
    <property type="entry name" value="Peptidases_S8_3"/>
    <property type="match status" value="1"/>
</dbReference>
<evidence type="ECO:0000256" key="6">
    <source>
        <dbReference type="ARBA" id="ARBA00022670"/>
    </source>
</evidence>
<dbReference type="InterPro" id="IPR037045">
    <property type="entry name" value="S8pro/Inhibitor_I9_sf"/>
</dbReference>
<dbReference type="PROSITE" id="PS51892">
    <property type="entry name" value="SUBTILASE"/>
    <property type="match status" value="1"/>
</dbReference>
<keyword evidence="5" id="KW-0964">Secreted</keyword>
<dbReference type="Pfam" id="PF17766">
    <property type="entry name" value="fn3_6"/>
    <property type="match status" value="1"/>
</dbReference>
<evidence type="ECO:0000256" key="10">
    <source>
        <dbReference type="ARBA" id="ARBA00023180"/>
    </source>
</evidence>
<dbReference type="GO" id="GO:0006508">
    <property type="term" value="P:proteolysis"/>
    <property type="evidence" value="ECO:0007669"/>
    <property type="project" value="UniProtKB-KW"/>
</dbReference>
<dbReference type="CDD" id="cd02120">
    <property type="entry name" value="PA_subtilisin_like"/>
    <property type="match status" value="1"/>
</dbReference>
<feature type="active site" description="Charge relay system" evidence="11 12">
    <location>
        <position position="229"/>
    </location>
</feature>
<dbReference type="InterPro" id="IPR015500">
    <property type="entry name" value="Peptidase_S8_subtilisin-rel"/>
</dbReference>
<dbReference type="STRING" id="3818.A0A445EKS4"/>
<dbReference type="AlphaFoldDB" id="A0A445EKS4"/>
<keyword evidence="8 12" id="KW-0378">Hydrolase</keyword>
<keyword evidence="9 12" id="KW-0720">Serine protease</keyword>
<dbReference type="GO" id="GO:0009610">
    <property type="term" value="P:response to symbiotic fungus"/>
    <property type="evidence" value="ECO:0007669"/>
    <property type="project" value="UniProtKB-ARBA"/>
</dbReference>
<dbReference type="InterPro" id="IPR034197">
    <property type="entry name" value="Peptidases_S8_3"/>
</dbReference>
<feature type="chain" id="PRO_5019026651" description="Subtilisin-like protease SBT5.4" evidence="13">
    <location>
        <begin position="29"/>
        <end position="783"/>
    </location>
</feature>
<dbReference type="Gene3D" id="3.50.30.30">
    <property type="match status" value="1"/>
</dbReference>
<dbReference type="Gene3D" id="2.60.40.2310">
    <property type="match status" value="1"/>
</dbReference>
<comment type="subcellular location">
    <subcellularLocation>
        <location evidence="2">Secreted</location>
        <location evidence="2">Extracellular space</location>
        <location evidence="2">Apoplast</location>
    </subcellularLocation>
</comment>
<dbReference type="PANTHER" id="PTHR10795">
    <property type="entry name" value="PROPROTEIN CONVERTASE SUBTILISIN/KEXIN"/>
    <property type="match status" value="1"/>
</dbReference>
<comment type="similarity">
    <text evidence="3 12">Belongs to the peptidase S8 family.</text>
</comment>
<dbReference type="PRINTS" id="PR00723">
    <property type="entry name" value="SUBTILISIN"/>
</dbReference>
<evidence type="ECO:0000256" key="3">
    <source>
        <dbReference type="ARBA" id="ARBA00011073"/>
    </source>
</evidence>
<dbReference type="InterPro" id="IPR010259">
    <property type="entry name" value="S8pro/Inhibitor_I9"/>
</dbReference>
<evidence type="ECO:0000256" key="4">
    <source>
        <dbReference type="ARBA" id="ARBA00022523"/>
    </source>
</evidence>
<protein>
    <recommendedName>
        <fullName evidence="20">Subtilisin-like protease SBT5.4</fullName>
    </recommendedName>
</protein>
<feature type="domain" description="PA" evidence="15">
    <location>
        <begin position="408"/>
        <end position="480"/>
    </location>
</feature>
<evidence type="ECO:0000256" key="9">
    <source>
        <dbReference type="ARBA" id="ARBA00022825"/>
    </source>
</evidence>
<dbReference type="InterPro" id="IPR023828">
    <property type="entry name" value="Peptidase_S8_Ser-AS"/>
</dbReference>
<reference evidence="18 19" key="1">
    <citation type="submission" date="2019-01" db="EMBL/GenBank/DDBJ databases">
        <title>Sequencing of cultivated peanut Arachis hypogaea provides insights into genome evolution and oil improvement.</title>
        <authorList>
            <person name="Chen X."/>
        </authorList>
    </citation>
    <scope>NUCLEOTIDE SEQUENCE [LARGE SCALE GENOMIC DNA]</scope>
    <source>
        <strain evidence="19">cv. Fuhuasheng</strain>
        <tissue evidence="18">Leaves</tissue>
    </source>
</reference>
<dbReference type="InterPro" id="IPR003137">
    <property type="entry name" value="PA_domain"/>
</dbReference>
<evidence type="ECO:0000313" key="19">
    <source>
        <dbReference type="Proteomes" id="UP000289738"/>
    </source>
</evidence>
<comment type="caution">
    <text evidence="18">The sequence shown here is derived from an EMBL/GenBank/DDBJ whole genome shotgun (WGS) entry which is preliminary data.</text>
</comment>
<keyword evidence="4" id="KW-0052">Apoplast</keyword>
<dbReference type="SMR" id="A0A445EKS4"/>
<evidence type="ECO:0000256" key="11">
    <source>
        <dbReference type="PIRSR" id="PIRSR615500-1"/>
    </source>
</evidence>
<dbReference type="SUPFAM" id="SSF52025">
    <property type="entry name" value="PA domain"/>
    <property type="match status" value="1"/>
</dbReference>
<dbReference type="GO" id="GO:0009609">
    <property type="term" value="P:response to symbiotic bacterium"/>
    <property type="evidence" value="ECO:0007669"/>
    <property type="project" value="UniProtKB-ARBA"/>
</dbReference>
<evidence type="ECO:0000259" key="17">
    <source>
        <dbReference type="Pfam" id="PF17766"/>
    </source>
</evidence>
<feature type="active site" description="Charge relay system" evidence="11 12">
    <location>
        <position position="157"/>
    </location>
</feature>
<keyword evidence="7 13" id="KW-0732">Signal</keyword>
<dbReference type="GO" id="GO:0048046">
    <property type="term" value="C:apoplast"/>
    <property type="evidence" value="ECO:0007669"/>
    <property type="project" value="UniProtKB-SubCell"/>
</dbReference>
<keyword evidence="19" id="KW-1185">Reference proteome</keyword>
<evidence type="ECO:0008006" key="20">
    <source>
        <dbReference type="Google" id="ProtNLM"/>
    </source>
</evidence>
<dbReference type="InterPro" id="IPR000209">
    <property type="entry name" value="Peptidase_S8/S53_dom"/>
</dbReference>